<dbReference type="AlphaFoldDB" id="A0A2I1NB02"/>
<organism evidence="9 10">
    <name type="scientific">Campylobacter ureolyticus</name>
    <dbReference type="NCBI Taxonomy" id="827"/>
    <lineage>
        <taxon>Bacteria</taxon>
        <taxon>Pseudomonadati</taxon>
        <taxon>Campylobacterota</taxon>
        <taxon>Epsilonproteobacteria</taxon>
        <taxon>Campylobacterales</taxon>
        <taxon>Campylobacteraceae</taxon>
        <taxon>Campylobacter</taxon>
    </lineage>
</organism>
<keyword evidence="6" id="KW-0238">DNA-binding</keyword>
<feature type="binding site" evidence="8">
    <location>
        <position position="132"/>
    </location>
    <ligand>
        <name>Zn(2+)</name>
        <dbReference type="ChEBI" id="CHEBI:29105"/>
    </ligand>
</feature>
<dbReference type="PANTHER" id="PTHR33202:SF7">
    <property type="entry name" value="FERRIC UPTAKE REGULATION PROTEIN"/>
    <property type="match status" value="1"/>
</dbReference>
<evidence type="ECO:0000256" key="8">
    <source>
        <dbReference type="PIRSR" id="PIRSR602481-1"/>
    </source>
</evidence>
<comment type="cofactor">
    <cofactor evidence="8">
        <name>Zn(2+)</name>
        <dbReference type="ChEBI" id="CHEBI:29105"/>
    </cofactor>
    <text evidence="8">Binds 1 zinc ion per subunit.</text>
</comment>
<comment type="function">
    <text evidence="1">Acts as a global negative controlling element, employing Fe(2+) as a cofactor to bind the operator of the repressed genes.</text>
</comment>
<reference evidence="9 10" key="1">
    <citation type="submission" date="2017-12" db="EMBL/GenBank/DDBJ databases">
        <title>Phylogenetic diversity of female urinary microbiome.</title>
        <authorList>
            <person name="Thomas-White K."/>
            <person name="Wolfe A.J."/>
        </authorList>
    </citation>
    <scope>NUCLEOTIDE SEQUENCE [LARGE SCALE GENOMIC DNA]</scope>
    <source>
        <strain evidence="9 10">UMB0112</strain>
    </source>
</reference>
<comment type="caution">
    <text evidence="9">The sequence shown here is derived from an EMBL/GenBank/DDBJ whole genome shotgun (WGS) entry which is preliminary data.</text>
</comment>
<keyword evidence="3" id="KW-0678">Repressor</keyword>
<dbReference type="GO" id="GO:0000976">
    <property type="term" value="F:transcription cis-regulatory region binding"/>
    <property type="evidence" value="ECO:0007669"/>
    <property type="project" value="TreeGrafter"/>
</dbReference>
<dbReference type="GO" id="GO:0045892">
    <property type="term" value="P:negative regulation of DNA-templated transcription"/>
    <property type="evidence" value="ECO:0007669"/>
    <property type="project" value="TreeGrafter"/>
</dbReference>
<dbReference type="InterPro" id="IPR043135">
    <property type="entry name" value="Fur_C"/>
</dbReference>
<dbReference type="Gene3D" id="3.30.1490.190">
    <property type="match status" value="1"/>
</dbReference>
<evidence type="ECO:0000256" key="1">
    <source>
        <dbReference type="ARBA" id="ARBA00002997"/>
    </source>
</evidence>
<dbReference type="Gene3D" id="1.10.10.10">
    <property type="entry name" value="Winged helix-like DNA-binding domain superfamily/Winged helix DNA-binding domain"/>
    <property type="match status" value="1"/>
</dbReference>
<keyword evidence="7" id="KW-0804">Transcription</keyword>
<keyword evidence="4 8" id="KW-0862">Zinc</keyword>
<comment type="similarity">
    <text evidence="2">Belongs to the Fur family.</text>
</comment>
<feature type="binding site" evidence="8">
    <location>
        <position position="92"/>
    </location>
    <ligand>
        <name>Zn(2+)</name>
        <dbReference type="ChEBI" id="CHEBI:29105"/>
    </ligand>
</feature>
<dbReference type="InterPro" id="IPR002481">
    <property type="entry name" value="FUR"/>
</dbReference>
<gene>
    <name evidence="9" type="ORF">CYJ41_04125</name>
</gene>
<evidence type="ECO:0000256" key="6">
    <source>
        <dbReference type="ARBA" id="ARBA00023125"/>
    </source>
</evidence>
<dbReference type="GO" id="GO:0003700">
    <property type="term" value="F:DNA-binding transcription factor activity"/>
    <property type="evidence" value="ECO:0007669"/>
    <property type="project" value="InterPro"/>
</dbReference>
<dbReference type="GO" id="GO:1900376">
    <property type="term" value="P:regulation of secondary metabolite biosynthetic process"/>
    <property type="evidence" value="ECO:0007669"/>
    <property type="project" value="TreeGrafter"/>
</dbReference>
<dbReference type="GO" id="GO:0008270">
    <property type="term" value="F:zinc ion binding"/>
    <property type="evidence" value="ECO:0007669"/>
    <property type="project" value="TreeGrafter"/>
</dbReference>
<dbReference type="PANTHER" id="PTHR33202">
    <property type="entry name" value="ZINC UPTAKE REGULATION PROTEIN"/>
    <property type="match status" value="1"/>
</dbReference>
<evidence type="ECO:0000256" key="2">
    <source>
        <dbReference type="ARBA" id="ARBA00007957"/>
    </source>
</evidence>
<dbReference type="SUPFAM" id="SSF46785">
    <property type="entry name" value="Winged helix' DNA-binding domain"/>
    <property type="match status" value="1"/>
</dbReference>
<evidence type="ECO:0000256" key="5">
    <source>
        <dbReference type="ARBA" id="ARBA00023015"/>
    </source>
</evidence>
<accession>A0A2I1NB02</accession>
<feature type="binding site" evidence="8">
    <location>
        <position position="89"/>
    </location>
    <ligand>
        <name>Zn(2+)</name>
        <dbReference type="ChEBI" id="CHEBI:29105"/>
    </ligand>
</feature>
<sequence>MQYIDLLKDIGLKATPQRLCILKTLAKHTHPTIDELYDEIKKDYPSISLATVYKNLGTLLDCGLVTEVLRPNLKSKFDIKEKPHIHIVCKKCGYVKDCDCETSDLKNYHKILEKNTNTKIDDLNITAFVDDCQNCKN</sequence>
<evidence type="ECO:0000256" key="7">
    <source>
        <dbReference type="ARBA" id="ARBA00023163"/>
    </source>
</evidence>
<dbReference type="Pfam" id="PF01475">
    <property type="entry name" value="FUR"/>
    <property type="match status" value="1"/>
</dbReference>
<dbReference type="Proteomes" id="UP000234639">
    <property type="component" value="Unassembled WGS sequence"/>
</dbReference>
<keyword evidence="8" id="KW-0479">Metal-binding</keyword>
<protein>
    <submittedName>
        <fullName evidence="9">Transcriptional repressor</fullName>
    </submittedName>
</protein>
<evidence type="ECO:0000256" key="4">
    <source>
        <dbReference type="ARBA" id="ARBA00022833"/>
    </source>
</evidence>
<name>A0A2I1NB02_9BACT</name>
<dbReference type="EMBL" id="PKHU01000003">
    <property type="protein sequence ID" value="PKZ29549.1"/>
    <property type="molecule type" value="Genomic_DNA"/>
</dbReference>
<keyword evidence="5" id="KW-0805">Transcription regulation</keyword>
<evidence type="ECO:0000313" key="10">
    <source>
        <dbReference type="Proteomes" id="UP000234639"/>
    </source>
</evidence>
<evidence type="ECO:0000256" key="3">
    <source>
        <dbReference type="ARBA" id="ARBA00022491"/>
    </source>
</evidence>
<dbReference type="InterPro" id="IPR036390">
    <property type="entry name" value="WH_DNA-bd_sf"/>
</dbReference>
<dbReference type="InterPro" id="IPR036388">
    <property type="entry name" value="WH-like_DNA-bd_sf"/>
</dbReference>
<dbReference type="CDD" id="cd07153">
    <property type="entry name" value="Fur_like"/>
    <property type="match status" value="1"/>
</dbReference>
<proteinExistence type="inferred from homology"/>
<feature type="binding site" evidence="8">
    <location>
        <position position="135"/>
    </location>
    <ligand>
        <name>Zn(2+)</name>
        <dbReference type="ChEBI" id="CHEBI:29105"/>
    </ligand>
</feature>
<dbReference type="RefSeq" id="WP_101637113.1">
    <property type="nucleotide sequence ID" value="NZ_PKHU01000003.1"/>
</dbReference>
<evidence type="ECO:0000313" key="9">
    <source>
        <dbReference type="EMBL" id="PKZ29549.1"/>
    </source>
</evidence>